<evidence type="ECO:0000313" key="2">
    <source>
        <dbReference type="Proteomes" id="UP001164250"/>
    </source>
</evidence>
<dbReference type="Proteomes" id="UP001164250">
    <property type="component" value="Chromosome 7"/>
</dbReference>
<reference evidence="2" key="1">
    <citation type="journal article" date="2023" name="G3 (Bethesda)">
        <title>Genome assembly and association tests identify interacting loci associated with vigor, precocity, and sex in interspecific pistachio rootstocks.</title>
        <authorList>
            <person name="Palmer W."/>
            <person name="Jacygrad E."/>
            <person name="Sagayaradj S."/>
            <person name="Cavanaugh K."/>
            <person name="Han R."/>
            <person name="Bertier L."/>
            <person name="Beede B."/>
            <person name="Kafkas S."/>
            <person name="Golino D."/>
            <person name="Preece J."/>
            <person name="Michelmore R."/>
        </authorList>
    </citation>
    <scope>NUCLEOTIDE SEQUENCE [LARGE SCALE GENOMIC DNA]</scope>
</reference>
<name>A0ACC1B3T2_9ROSI</name>
<gene>
    <name evidence="1" type="ORF">Patl1_27168</name>
</gene>
<organism evidence="1 2">
    <name type="scientific">Pistacia atlantica</name>
    <dbReference type="NCBI Taxonomy" id="434234"/>
    <lineage>
        <taxon>Eukaryota</taxon>
        <taxon>Viridiplantae</taxon>
        <taxon>Streptophyta</taxon>
        <taxon>Embryophyta</taxon>
        <taxon>Tracheophyta</taxon>
        <taxon>Spermatophyta</taxon>
        <taxon>Magnoliopsida</taxon>
        <taxon>eudicotyledons</taxon>
        <taxon>Gunneridae</taxon>
        <taxon>Pentapetalae</taxon>
        <taxon>rosids</taxon>
        <taxon>malvids</taxon>
        <taxon>Sapindales</taxon>
        <taxon>Anacardiaceae</taxon>
        <taxon>Pistacia</taxon>
    </lineage>
</organism>
<sequence length="62" mass="7465">MSTLPNKSLDFFIFDSHKKKVLNWKIRFNIIEGNCSRTYLFTQILKIKSNSQRLESCQHFIR</sequence>
<keyword evidence="2" id="KW-1185">Reference proteome</keyword>
<proteinExistence type="predicted"/>
<comment type="caution">
    <text evidence="1">The sequence shown here is derived from an EMBL/GenBank/DDBJ whole genome shotgun (WGS) entry which is preliminary data.</text>
</comment>
<protein>
    <submittedName>
        <fullName evidence="1">Uncharacterized protein</fullName>
    </submittedName>
</protein>
<accession>A0ACC1B3T2</accession>
<evidence type="ECO:0000313" key="1">
    <source>
        <dbReference type="EMBL" id="KAJ0093532.1"/>
    </source>
</evidence>
<dbReference type="EMBL" id="CM047903">
    <property type="protein sequence ID" value="KAJ0093532.1"/>
    <property type="molecule type" value="Genomic_DNA"/>
</dbReference>